<evidence type="ECO:0000313" key="3">
    <source>
        <dbReference type="Proteomes" id="UP001198151"/>
    </source>
</evidence>
<gene>
    <name evidence="2" type="ORF">LKD70_09275</name>
</gene>
<dbReference type="EMBL" id="JAJEQX010000014">
    <property type="protein sequence ID" value="MCC2254606.1"/>
    <property type="molecule type" value="Genomic_DNA"/>
</dbReference>
<keyword evidence="3" id="KW-1185">Reference proteome</keyword>
<reference evidence="2 3" key="1">
    <citation type="submission" date="2021-10" db="EMBL/GenBank/DDBJ databases">
        <title>Anaerobic single-cell dispensing facilitates the cultivation of human gut bacteria.</title>
        <authorList>
            <person name="Afrizal A."/>
        </authorList>
    </citation>
    <scope>NUCLEOTIDE SEQUENCE [LARGE SCALE GENOMIC DNA]</scope>
    <source>
        <strain evidence="2 3">CLA-AA-H200</strain>
    </source>
</reference>
<feature type="domain" description="LexA repressor DNA-binding" evidence="1">
    <location>
        <begin position="3"/>
        <end position="62"/>
    </location>
</feature>
<dbReference type="InterPro" id="IPR036388">
    <property type="entry name" value="WH-like_DNA-bd_sf"/>
</dbReference>
<proteinExistence type="predicted"/>
<protein>
    <submittedName>
        <fullName evidence="2">LexA family transcriptional regulator</fullName>
    </submittedName>
</protein>
<evidence type="ECO:0000259" key="1">
    <source>
        <dbReference type="Pfam" id="PF01726"/>
    </source>
</evidence>
<dbReference type="InterPro" id="IPR036390">
    <property type="entry name" value="WH_DNA-bd_sf"/>
</dbReference>
<dbReference type="SUPFAM" id="SSF46785">
    <property type="entry name" value="Winged helix' DNA-binding domain"/>
    <property type="match status" value="1"/>
</dbReference>
<dbReference type="Pfam" id="PF01726">
    <property type="entry name" value="LexA_DNA_bind"/>
    <property type="match status" value="1"/>
</dbReference>
<dbReference type="InterPro" id="IPR006199">
    <property type="entry name" value="LexA_DNA-bd_dom"/>
</dbReference>
<organism evidence="2 3">
    <name type="scientific">Ruminococcus turbiniformis</name>
    <dbReference type="NCBI Taxonomy" id="2881258"/>
    <lineage>
        <taxon>Bacteria</taxon>
        <taxon>Bacillati</taxon>
        <taxon>Bacillota</taxon>
        <taxon>Clostridia</taxon>
        <taxon>Eubacteriales</taxon>
        <taxon>Oscillospiraceae</taxon>
        <taxon>Ruminococcus</taxon>
    </lineage>
</organism>
<evidence type="ECO:0000313" key="2">
    <source>
        <dbReference type="EMBL" id="MCC2254606.1"/>
    </source>
</evidence>
<sequence length="82" mass="9112">MTRKQDILSFIGKYMDKHGYAPSIEEIGEGCGLKSKSTVHNYLKQMFADGTLETESPGCPRAFRISSVAEKKTLSEQSELPN</sequence>
<accession>A0ABS8FX44</accession>
<dbReference type="Proteomes" id="UP001198151">
    <property type="component" value="Unassembled WGS sequence"/>
</dbReference>
<dbReference type="Gene3D" id="1.10.10.10">
    <property type="entry name" value="Winged helix-like DNA-binding domain superfamily/Winged helix DNA-binding domain"/>
    <property type="match status" value="1"/>
</dbReference>
<comment type="caution">
    <text evidence="2">The sequence shown here is derived from an EMBL/GenBank/DDBJ whole genome shotgun (WGS) entry which is preliminary data.</text>
</comment>
<name>A0ABS8FX44_9FIRM</name>